<feature type="region of interest" description="Disordered" evidence="1">
    <location>
        <begin position="791"/>
        <end position="810"/>
    </location>
</feature>
<dbReference type="PANTHER" id="PTHR31515">
    <property type="entry name" value="TRANSMEMBRANE PROTEIN-RELATED"/>
    <property type="match status" value="1"/>
</dbReference>
<proteinExistence type="predicted"/>
<dbReference type="OrthoDB" id="16573at2759"/>
<evidence type="ECO:0000313" key="4">
    <source>
        <dbReference type="Proteomes" id="UP000660262"/>
    </source>
</evidence>
<dbReference type="AlphaFoldDB" id="A0A830HID4"/>
<sequence length="1029" mass="110585">MTPHEHAALQAEENHKAWAVQHERFVTFRSVADWLDIQPQSHVSVAIPLHAVFVGFATGGNRNVSLTAEEMHTWFHELDHVVPFHVVRRSANVGPHAARRAPKRAARHVVRATHAQPPLHFNYTAHVVSVGPKAAEVIARAVQALARPENPLEPVSTPDNPAQLMAVDADAMERILANLLAHLRLENAYTLVVLNPKMLANANAYGYRHGLGLEEVRALRMHGTSELFSHEHGAAPVAPRPPVALTRSRVPSGRFRGTYSDHAKMSEEYVDDSRLKGWLSETNAALDAHEDALRRLANVADVPRNLVPALHYARTKLMEGDVVESAHIRAVMRGDGHGGAAEGMAVGCLTDAWVGQGRMLWLDISAGPFEYGHRDGGAGSRHNASVPRVANHDSLFDSADLPHAAALSAAAVDDNMIITDADTNDPALLKSKVILWRQVLLRHCSRRLRSPPECAQAEKELEKAESKMRSLPASKLAVASQSTNVLNHNWTSLFGQEHEHAPEVAMASRDKFLAHLGAATSAALRHVITPGVAMLAEGTAASGTDRSPAFISPHPGTAAFRDRVHFHVYVVTDDAAGIAVASEPHFDLEALRRELLSLALPSQTFSFTSRSFASRSDGSVAVALALATRWTKVRGMPRSYYDSTTLYHHLQSLAHTEDSDQPAGSSPRAAAGGDFAARLAAARSAPLEVPIFVILPPAMDDSPTHIDVGELSANCAEMVATVHNPAGLLGTADATRGAWEGAHDDSMVCGACGAKSSLRIDASATTASTLRRVVERLSGLLPYAYGPPRGAPAAPHAHADGASADVDSATPWDDDPESFDAFFPSVPSATNALDAHFDVDYLWSTGHHPLSYTSAGGVRFSQLTRDAVARQYALVALHDAILATNRAIWALATESPQSVAPLTPDGRHDAFIRLKHVVQSVELEEKHSETVKAQNVILAHLFHLDYAAAASAILPLEERTLKFLSAVDELHASLHASACAHSRSADAKSRGRGWTTMHYVWLGSVAVAAALTARMASNAGRPGQHAQTV</sequence>
<feature type="compositionally biased region" description="Low complexity" evidence="1">
    <location>
        <begin position="791"/>
        <end position="805"/>
    </location>
</feature>
<accession>A0A830HID4</accession>
<reference evidence="3" key="1">
    <citation type="submission" date="2020-10" db="EMBL/GenBank/DDBJ databases">
        <title>Unveiling of a novel bifunctional photoreceptor, Dualchrome1, isolated from a cosmopolitan green alga.</title>
        <authorList>
            <person name="Suzuki S."/>
            <person name="Kawachi M."/>
        </authorList>
    </citation>
    <scope>NUCLEOTIDE SEQUENCE</scope>
    <source>
        <strain evidence="3">NIES 2893</strain>
    </source>
</reference>
<evidence type="ECO:0000313" key="3">
    <source>
        <dbReference type="EMBL" id="GHP06628.1"/>
    </source>
</evidence>
<gene>
    <name evidence="3" type="ORF">PPROV_000537300</name>
</gene>
<evidence type="ECO:0000256" key="1">
    <source>
        <dbReference type="SAM" id="MobiDB-lite"/>
    </source>
</evidence>
<evidence type="ECO:0000259" key="2">
    <source>
        <dbReference type="Pfam" id="PF25483"/>
    </source>
</evidence>
<protein>
    <recommendedName>
        <fullName evidence="2">DUF7906 domain-containing protein</fullName>
    </recommendedName>
</protein>
<dbReference type="PANTHER" id="PTHR31515:SF2">
    <property type="entry name" value="TRANSMEMBRANE PROTEIN"/>
    <property type="match status" value="1"/>
</dbReference>
<feature type="domain" description="DUF7906" evidence="2">
    <location>
        <begin position="346"/>
        <end position="392"/>
    </location>
</feature>
<dbReference type="InterPro" id="IPR057228">
    <property type="entry name" value="DUF7906"/>
</dbReference>
<organism evidence="3 4">
    <name type="scientific">Pycnococcus provasolii</name>
    <dbReference type="NCBI Taxonomy" id="41880"/>
    <lineage>
        <taxon>Eukaryota</taxon>
        <taxon>Viridiplantae</taxon>
        <taxon>Chlorophyta</taxon>
        <taxon>Pseudoscourfieldiophyceae</taxon>
        <taxon>Pseudoscourfieldiales</taxon>
        <taxon>Pycnococcaceae</taxon>
        <taxon>Pycnococcus</taxon>
    </lineage>
</organism>
<name>A0A830HID4_9CHLO</name>
<comment type="caution">
    <text evidence="3">The sequence shown here is derived from an EMBL/GenBank/DDBJ whole genome shotgun (WGS) entry which is preliminary data.</text>
</comment>
<keyword evidence="4" id="KW-1185">Reference proteome</keyword>
<dbReference type="Proteomes" id="UP000660262">
    <property type="component" value="Unassembled WGS sequence"/>
</dbReference>
<dbReference type="Pfam" id="PF25483">
    <property type="entry name" value="DUF7906"/>
    <property type="match status" value="1"/>
</dbReference>
<dbReference type="EMBL" id="BNJQ01000013">
    <property type="protein sequence ID" value="GHP06628.1"/>
    <property type="molecule type" value="Genomic_DNA"/>
</dbReference>